<dbReference type="GO" id="GO:0031419">
    <property type="term" value="F:cobalamin binding"/>
    <property type="evidence" value="ECO:0007669"/>
    <property type="project" value="UniProtKB-KW"/>
</dbReference>
<name>A0A1X7BUK8_9RHOB</name>
<comment type="function">
    <text evidence="11">Catalyzes the reduction of ribonucleotides to deoxyribonucleotides. May function to provide a pool of deoxyribonucleotide precursors for DNA repair during oxygen limitation and/or for immediate growth after restoration of oxygen.</text>
</comment>
<keyword evidence="7" id="KW-0215">Deoxyribonucleotide synthesis</keyword>
<dbReference type="GO" id="GO:0004748">
    <property type="term" value="F:ribonucleoside-diphosphate reductase activity, thioredoxin disulfide as acceptor"/>
    <property type="evidence" value="ECO:0007669"/>
    <property type="project" value="UniProtKB-EC"/>
</dbReference>
<evidence type="ECO:0000256" key="6">
    <source>
        <dbReference type="ARBA" id="ARBA00023002"/>
    </source>
</evidence>
<comment type="catalytic activity">
    <reaction evidence="10 11">
        <text>a 2'-deoxyribonucleoside 5'-diphosphate + [thioredoxin]-disulfide + H2O = a ribonucleoside 5'-diphosphate + [thioredoxin]-dithiol</text>
        <dbReference type="Rhea" id="RHEA:23252"/>
        <dbReference type="Rhea" id="RHEA-COMP:10698"/>
        <dbReference type="Rhea" id="RHEA-COMP:10700"/>
        <dbReference type="ChEBI" id="CHEBI:15377"/>
        <dbReference type="ChEBI" id="CHEBI:29950"/>
        <dbReference type="ChEBI" id="CHEBI:50058"/>
        <dbReference type="ChEBI" id="CHEBI:57930"/>
        <dbReference type="ChEBI" id="CHEBI:73316"/>
        <dbReference type="EC" id="1.17.4.1"/>
    </reaction>
</comment>
<evidence type="ECO:0000256" key="3">
    <source>
        <dbReference type="ARBA" id="ARBA00022628"/>
    </source>
</evidence>
<keyword evidence="15" id="KW-1185">Reference proteome</keyword>
<dbReference type="Proteomes" id="UP000193224">
    <property type="component" value="Unassembled WGS sequence"/>
</dbReference>
<reference evidence="14 15" key="1">
    <citation type="submission" date="2017-03" db="EMBL/GenBank/DDBJ databases">
        <authorList>
            <person name="Afonso C.L."/>
            <person name="Miller P.J."/>
            <person name="Scott M.A."/>
            <person name="Spackman E."/>
            <person name="Goraichik I."/>
            <person name="Dimitrov K.M."/>
            <person name="Suarez D.L."/>
            <person name="Swayne D.E."/>
        </authorList>
    </citation>
    <scope>NUCLEOTIDE SEQUENCE [LARGE SCALE GENOMIC DNA]</scope>
    <source>
        <strain evidence="14 15">CECT 7745</strain>
    </source>
</reference>
<keyword evidence="5 11" id="KW-0547">Nucleotide-binding</keyword>
<comment type="cofactor">
    <cofactor evidence="1 11">
        <name>adenosylcob(III)alamin</name>
        <dbReference type="ChEBI" id="CHEBI:18408"/>
    </cofactor>
</comment>
<dbReference type="GO" id="GO:0005524">
    <property type="term" value="F:ATP binding"/>
    <property type="evidence" value="ECO:0007669"/>
    <property type="project" value="InterPro"/>
</dbReference>
<evidence type="ECO:0000256" key="7">
    <source>
        <dbReference type="ARBA" id="ARBA00023116"/>
    </source>
</evidence>
<keyword evidence="8" id="KW-1015">Disulfide bond</keyword>
<dbReference type="GO" id="GO:0009263">
    <property type="term" value="P:deoxyribonucleotide biosynthetic process"/>
    <property type="evidence" value="ECO:0007669"/>
    <property type="project" value="UniProtKB-KW"/>
</dbReference>
<dbReference type="SUPFAM" id="SSF51998">
    <property type="entry name" value="PFL-like glycyl radical enzymes"/>
    <property type="match status" value="1"/>
</dbReference>
<dbReference type="InterPro" id="IPR050862">
    <property type="entry name" value="RdRp_reductase_class-2"/>
</dbReference>
<evidence type="ECO:0000256" key="2">
    <source>
        <dbReference type="ARBA" id="ARBA00007405"/>
    </source>
</evidence>
<dbReference type="Pfam" id="PF00317">
    <property type="entry name" value="Ribonuc_red_lgN"/>
    <property type="match status" value="1"/>
</dbReference>
<dbReference type="EMBL" id="FWXB01000012">
    <property type="protein sequence ID" value="SMC13245.1"/>
    <property type="molecule type" value="Genomic_DNA"/>
</dbReference>
<feature type="domain" description="Ribonucleotide reductase large subunit C-terminal" evidence="13">
    <location>
        <begin position="98"/>
        <end position="562"/>
    </location>
</feature>
<dbReference type="InterPro" id="IPR000788">
    <property type="entry name" value="RNR_lg_C"/>
</dbReference>
<evidence type="ECO:0000256" key="1">
    <source>
        <dbReference type="ARBA" id="ARBA00001922"/>
    </source>
</evidence>
<dbReference type="PANTHER" id="PTHR43371">
    <property type="entry name" value="VITAMIN B12-DEPENDENT RIBONUCLEOTIDE REDUCTASE"/>
    <property type="match status" value="1"/>
</dbReference>
<evidence type="ECO:0000259" key="13">
    <source>
        <dbReference type="Pfam" id="PF02867"/>
    </source>
</evidence>
<keyword evidence="3 11" id="KW-0846">Cobalamin</keyword>
<dbReference type="Gene3D" id="3.20.70.20">
    <property type="match status" value="1"/>
</dbReference>
<dbReference type="InterPro" id="IPR013509">
    <property type="entry name" value="RNR_lsu_N"/>
</dbReference>
<comment type="similarity">
    <text evidence="2 11">Belongs to the ribonucleoside diphosphate reductase class-2 family.</text>
</comment>
<evidence type="ECO:0000256" key="8">
    <source>
        <dbReference type="ARBA" id="ARBA00023157"/>
    </source>
</evidence>
<proteinExistence type="inferred from homology"/>
<organism evidence="14 15">
    <name type="scientific">Roseovarius aestuarii</name>
    <dbReference type="NCBI Taxonomy" id="475083"/>
    <lineage>
        <taxon>Bacteria</taxon>
        <taxon>Pseudomonadati</taxon>
        <taxon>Pseudomonadota</taxon>
        <taxon>Alphaproteobacteria</taxon>
        <taxon>Rhodobacterales</taxon>
        <taxon>Roseobacteraceae</taxon>
        <taxon>Roseovarius</taxon>
    </lineage>
</organism>
<gene>
    <name evidence="14" type="primary">nrdZ_2</name>
    <name evidence="14" type="ORF">ROA7745_03090</name>
</gene>
<dbReference type="EC" id="1.17.4.1" evidence="11"/>
<dbReference type="CDD" id="cd02888">
    <property type="entry name" value="RNR_II_dimer"/>
    <property type="match status" value="1"/>
</dbReference>
<dbReference type="RefSeq" id="WP_085801191.1">
    <property type="nucleotide sequence ID" value="NZ_FWXB01000012.1"/>
</dbReference>
<dbReference type="PRINTS" id="PR01183">
    <property type="entry name" value="RIBORDTASEM1"/>
</dbReference>
<dbReference type="GO" id="GO:0071897">
    <property type="term" value="P:DNA biosynthetic process"/>
    <property type="evidence" value="ECO:0007669"/>
    <property type="project" value="UniProtKB-KW"/>
</dbReference>
<evidence type="ECO:0000256" key="4">
    <source>
        <dbReference type="ARBA" id="ARBA00022634"/>
    </source>
</evidence>
<feature type="domain" description="Ribonucleotide reductase large subunit N-terminal" evidence="12">
    <location>
        <begin position="16"/>
        <end position="90"/>
    </location>
</feature>
<keyword evidence="9 11" id="KW-0170">Cobalt</keyword>
<sequence>MLDGTGTRPSGMAFDQLIGEQIWRSKYQYKTAGREVDETLSDTWIRVARSLAQPEKVENRQEVSHSFYQAMQGFKLLPAGRILAGSGTHRNVTLCNTFVMRTIPDSVKGIMDTVKDAALTMQMGGGIGFDFSTLRPKGNLVRGLDCPAAGPLAAMDICDAVCKMLVTGMGRGAMMATMRCDHPDIEAFIDAKSDPSRLRNFNLSVLITDRFMAAVAANATWDLVWNGQTVRRVGARDIWEAIMQRAYWTAEPGVLFIDRINAGNPLSYLEELSATNSCAEQPLPPNGTCPLASINLARLVASPFRGDAHLDLRELRHLAGTAVRLLDNVIDLSRFALSAQRREAQEKRRIGVGVTGVADALIMLGVRYGTPEAAALVESWVRTIQNAAYLASAKLSAARGPFHLYDASLHRQHASIRALDPQVRKAIADHGLRNGVLTTIAPTGTTSMLGGNVSSGIEPVFATSFKRKISRPDGTKSEELVEDYAAWLYHRLNGSSAELPSSFVTASDLRPDEHVRMQAAAQRWIDSGISKTVNCPENIPFAAFEDVYQQAYDSGCKGCTTYRPNAITGSVLSV</sequence>
<protein>
    <recommendedName>
        <fullName evidence="11">Vitamin B12-dependent ribonucleotide reductase</fullName>
        <ecNumber evidence="11">1.17.4.1</ecNumber>
    </recommendedName>
</protein>
<evidence type="ECO:0000313" key="15">
    <source>
        <dbReference type="Proteomes" id="UP000193224"/>
    </source>
</evidence>
<dbReference type="Pfam" id="PF02867">
    <property type="entry name" value="Ribonuc_red_lgC"/>
    <property type="match status" value="1"/>
</dbReference>
<evidence type="ECO:0000259" key="12">
    <source>
        <dbReference type="Pfam" id="PF00317"/>
    </source>
</evidence>
<evidence type="ECO:0000256" key="5">
    <source>
        <dbReference type="ARBA" id="ARBA00022741"/>
    </source>
</evidence>
<dbReference type="InterPro" id="IPR013344">
    <property type="entry name" value="RNR_NrdJ/NrdZ"/>
</dbReference>
<dbReference type="AlphaFoldDB" id="A0A1X7BUK8"/>
<dbReference type="PANTHER" id="PTHR43371:SF1">
    <property type="entry name" value="RIBONUCLEOSIDE-DIPHOSPHATE REDUCTASE"/>
    <property type="match status" value="1"/>
</dbReference>
<accession>A0A1X7BUK8</accession>
<evidence type="ECO:0000256" key="10">
    <source>
        <dbReference type="ARBA" id="ARBA00047754"/>
    </source>
</evidence>
<evidence type="ECO:0000313" key="14">
    <source>
        <dbReference type="EMBL" id="SMC13245.1"/>
    </source>
</evidence>
<keyword evidence="6 11" id="KW-0560">Oxidoreductase</keyword>
<keyword evidence="4 11" id="KW-0237">DNA synthesis</keyword>
<evidence type="ECO:0000256" key="11">
    <source>
        <dbReference type="RuleBase" id="RU364064"/>
    </source>
</evidence>
<evidence type="ECO:0000256" key="9">
    <source>
        <dbReference type="ARBA" id="ARBA00023285"/>
    </source>
</evidence>
<dbReference type="NCBIfam" id="TIGR02504">
    <property type="entry name" value="NrdJ_Z"/>
    <property type="match status" value="1"/>
</dbReference>